<dbReference type="RefSeq" id="WP_278917303.1">
    <property type="nucleotide sequence ID" value="NZ_DYTS01000223.1"/>
</dbReference>
<gene>
    <name evidence="1" type="ORF">K8W20_12515</name>
</gene>
<evidence type="ECO:0008006" key="3">
    <source>
        <dbReference type="Google" id="ProtNLM"/>
    </source>
</evidence>
<reference evidence="1" key="1">
    <citation type="journal article" date="2021" name="PeerJ">
        <title>Extensive microbial diversity within the chicken gut microbiome revealed by metagenomics and culture.</title>
        <authorList>
            <person name="Gilroy R."/>
            <person name="Ravi A."/>
            <person name="Getino M."/>
            <person name="Pursley I."/>
            <person name="Horton D.L."/>
            <person name="Alikhan N.F."/>
            <person name="Baker D."/>
            <person name="Gharbi K."/>
            <person name="Hall N."/>
            <person name="Watson M."/>
            <person name="Adriaenssens E.M."/>
            <person name="Foster-Nyarko E."/>
            <person name="Jarju S."/>
            <person name="Secka A."/>
            <person name="Antonio M."/>
            <person name="Oren A."/>
            <person name="Chaudhuri R.R."/>
            <person name="La Ragione R."/>
            <person name="Hildebrand F."/>
            <person name="Pallen M.J."/>
        </authorList>
    </citation>
    <scope>NUCLEOTIDE SEQUENCE</scope>
    <source>
        <strain evidence="1">ChiSjej2B20-17149</strain>
    </source>
</reference>
<proteinExistence type="predicted"/>
<comment type="caution">
    <text evidence="1">The sequence shown here is derived from an EMBL/GenBank/DDBJ whole genome shotgun (WGS) entry which is preliminary data.</text>
</comment>
<evidence type="ECO:0000313" key="1">
    <source>
        <dbReference type="EMBL" id="HJH19526.1"/>
    </source>
</evidence>
<sequence>MGGNALAAFGSTRCSRDVALHMLDDFQARFAQITGHLGNAARVEPIAAYRLKPDFGDLDVLVDSRVFQSMPPKSVVDALSNTYGLALPWVKNGPVLSVGLPLPSDDQCLQLDLISTPAAEFDFSLGYFSWNDMGNLVGRVAHKMGLKIGHNGLWLPMRDGTNLHDELLVTRDFEQALSFLGFDAARWLLGFDSLDDIYQFVASGERFNPDLYPLEHRNHTARVRDKKRPVYMGFLQWIEAQRGLRHFDWSEDKALYLQEVMTAFPSLREDYEYSLAKLNQVKAIRACFNGTVVTAITGLTGKKLGQFMAHFKHEHAEGMADLPSLSVEQLHSLIRDSHQVFARSVEQSTKNQRKQD</sequence>
<accession>A0A921NIV2</accession>
<dbReference type="Proteomes" id="UP000752172">
    <property type="component" value="Unassembled WGS sequence"/>
</dbReference>
<name>A0A921NIV2_9PSED</name>
<protein>
    <recommendedName>
        <fullName evidence="3">Nucleotidyltransferase</fullName>
    </recommendedName>
</protein>
<evidence type="ECO:0000313" key="2">
    <source>
        <dbReference type="Proteomes" id="UP000752172"/>
    </source>
</evidence>
<reference evidence="1" key="2">
    <citation type="submission" date="2021-09" db="EMBL/GenBank/DDBJ databases">
        <authorList>
            <person name="Gilroy R."/>
        </authorList>
    </citation>
    <scope>NUCLEOTIDE SEQUENCE</scope>
    <source>
        <strain evidence="1">ChiSjej2B20-17149</strain>
    </source>
</reference>
<organism evidence="1 2">
    <name type="scientific">Pseudomonas lactis</name>
    <dbReference type="NCBI Taxonomy" id="1615674"/>
    <lineage>
        <taxon>Bacteria</taxon>
        <taxon>Pseudomonadati</taxon>
        <taxon>Pseudomonadota</taxon>
        <taxon>Gammaproteobacteria</taxon>
        <taxon>Pseudomonadales</taxon>
        <taxon>Pseudomonadaceae</taxon>
        <taxon>Pseudomonas</taxon>
    </lineage>
</organism>
<dbReference type="EMBL" id="DYTS01000223">
    <property type="protein sequence ID" value="HJH19526.1"/>
    <property type="molecule type" value="Genomic_DNA"/>
</dbReference>
<dbReference type="AlphaFoldDB" id="A0A921NIV2"/>